<evidence type="ECO:0000313" key="2">
    <source>
        <dbReference type="Proteomes" id="UP000220639"/>
    </source>
</evidence>
<proteinExistence type="predicted"/>
<sequence>MVKELWCNASAFARPFVPSKLGANANEIINNLIILEISWNSARES</sequence>
<dbReference type="Proteomes" id="UP000220639">
    <property type="component" value="Unassembled WGS sequence"/>
</dbReference>
<organism evidence="1 2">
    <name type="scientific">Klebsiella grimontii</name>
    <dbReference type="NCBI Taxonomy" id="2058152"/>
    <lineage>
        <taxon>Bacteria</taxon>
        <taxon>Pseudomonadati</taxon>
        <taxon>Pseudomonadota</taxon>
        <taxon>Gammaproteobacteria</taxon>
        <taxon>Enterobacterales</taxon>
        <taxon>Enterobacteriaceae</taxon>
        <taxon>Klebsiella/Raoultella group</taxon>
        <taxon>Klebsiella</taxon>
    </lineage>
</organism>
<gene>
    <name evidence="1" type="ORF">KOSB73_40054</name>
</gene>
<reference evidence="2" key="1">
    <citation type="submission" date="2017-08" db="EMBL/GenBank/DDBJ databases">
        <authorList>
            <person name="Brisse S."/>
        </authorList>
    </citation>
    <scope>NUCLEOTIDE SEQUENCE [LARGE SCALE GENOMIC DNA]</scope>
    <source>
        <strain evidence="2">06D021</strain>
    </source>
</reference>
<evidence type="ECO:0000313" key="1">
    <source>
        <dbReference type="EMBL" id="SNU37508.1"/>
    </source>
</evidence>
<name>A0A285B9I5_9ENTR</name>
<dbReference type="EMBL" id="FZTC01000034">
    <property type="protein sequence ID" value="SNU37508.1"/>
    <property type="molecule type" value="Genomic_DNA"/>
</dbReference>
<protein>
    <submittedName>
        <fullName evidence="1">Uncharacterized protein</fullName>
    </submittedName>
</protein>
<accession>A0A285B9I5</accession>
<dbReference type="AlphaFoldDB" id="A0A285B9I5"/>